<keyword evidence="3" id="KW-1185">Reference proteome</keyword>
<dbReference type="Proteomes" id="UP001231189">
    <property type="component" value="Unassembled WGS sequence"/>
</dbReference>
<feature type="coiled-coil region" evidence="1">
    <location>
        <begin position="13"/>
        <end position="79"/>
    </location>
</feature>
<dbReference type="EMBL" id="JAUUTY010000006">
    <property type="protein sequence ID" value="KAK1613679.1"/>
    <property type="molecule type" value="Genomic_DNA"/>
</dbReference>
<keyword evidence="1" id="KW-0175">Coiled coil</keyword>
<evidence type="ECO:0000313" key="2">
    <source>
        <dbReference type="EMBL" id="KAK1613679.1"/>
    </source>
</evidence>
<name>A0AAD8R614_LOLMU</name>
<evidence type="ECO:0000313" key="3">
    <source>
        <dbReference type="Proteomes" id="UP001231189"/>
    </source>
</evidence>
<organism evidence="2 3">
    <name type="scientific">Lolium multiflorum</name>
    <name type="common">Italian ryegrass</name>
    <name type="synonym">Lolium perenne subsp. multiflorum</name>
    <dbReference type="NCBI Taxonomy" id="4521"/>
    <lineage>
        <taxon>Eukaryota</taxon>
        <taxon>Viridiplantae</taxon>
        <taxon>Streptophyta</taxon>
        <taxon>Embryophyta</taxon>
        <taxon>Tracheophyta</taxon>
        <taxon>Spermatophyta</taxon>
        <taxon>Magnoliopsida</taxon>
        <taxon>Liliopsida</taxon>
        <taxon>Poales</taxon>
        <taxon>Poaceae</taxon>
        <taxon>BOP clade</taxon>
        <taxon>Pooideae</taxon>
        <taxon>Poodae</taxon>
        <taxon>Poeae</taxon>
        <taxon>Poeae Chloroplast Group 2 (Poeae type)</taxon>
        <taxon>Loliodinae</taxon>
        <taxon>Loliinae</taxon>
        <taxon>Lolium</taxon>
    </lineage>
</organism>
<gene>
    <name evidence="2" type="ORF">QYE76_019196</name>
</gene>
<reference evidence="2" key="1">
    <citation type="submission" date="2023-07" db="EMBL/GenBank/DDBJ databases">
        <title>A chromosome-level genome assembly of Lolium multiflorum.</title>
        <authorList>
            <person name="Chen Y."/>
            <person name="Copetti D."/>
            <person name="Kolliker R."/>
            <person name="Studer B."/>
        </authorList>
    </citation>
    <scope>NUCLEOTIDE SEQUENCE</scope>
    <source>
        <strain evidence="2">02402/16</strain>
        <tissue evidence="2">Leaf</tissue>
    </source>
</reference>
<dbReference type="AlphaFoldDB" id="A0AAD8R614"/>
<proteinExistence type="predicted"/>
<accession>A0AAD8R614</accession>
<sequence length="223" mass="25572">MKLQHTRDLKQIADAGKSEVANTRKELDELHSEIKEVQGWLQEELQAEKDLRELEKKRNDALEEVKETQAKIIKDLDEQVGKTFPESQDRAIEAIIEARRDDPLPNPDGWTTEDHLTALSAWVSYMDKLGKYLPGAAIRAFANLWPGEKIPDRVEILPSRLMESGTRLTEWRRSSERSRADTALKFVCSWIMSFRNLTAVCPSHFRIGLTSTHLVNLSTMTKM</sequence>
<evidence type="ECO:0000256" key="1">
    <source>
        <dbReference type="SAM" id="Coils"/>
    </source>
</evidence>
<comment type="caution">
    <text evidence="2">The sequence shown here is derived from an EMBL/GenBank/DDBJ whole genome shotgun (WGS) entry which is preliminary data.</text>
</comment>
<protein>
    <submittedName>
        <fullName evidence="2">Uncharacterized protein</fullName>
    </submittedName>
</protein>